<keyword evidence="10 12" id="KW-1015">Disulfide bond</keyword>
<reference evidence="16" key="2">
    <citation type="submission" date="2020-05" db="UniProtKB">
        <authorList>
            <consortium name="EnsemblMetazoa"/>
        </authorList>
    </citation>
    <scope>IDENTIFICATION</scope>
    <source>
        <strain evidence="16">JHB</strain>
    </source>
</reference>
<dbReference type="Pfam" id="PF00008">
    <property type="entry name" value="EGF"/>
    <property type="match status" value="4"/>
</dbReference>
<dbReference type="FunFam" id="2.10.25.10:FF:000756">
    <property type="entry name" value="Delta-like protein"/>
    <property type="match status" value="1"/>
</dbReference>
<dbReference type="HOGENOM" id="CLU_485953_0_0_1"/>
<dbReference type="SUPFAM" id="SSF57184">
    <property type="entry name" value="Growth factor receptor domain"/>
    <property type="match status" value="1"/>
</dbReference>
<feature type="disulfide bond" evidence="12">
    <location>
        <begin position="40"/>
        <end position="49"/>
    </location>
</feature>
<feature type="disulfide bond" evidence="12">
    <location>
        <begin position="187"/>
        <end position="196"/>
    </location>
</feature>
<proteinExistence type="predicted"/>
<dbReference type="SUPFAM" id="SSF57196">
    <property type="entry name" value="EGF/Laminin"/>
    <property type="match status" value="4"/>
</dbReference>
<evidence type="ECO:0000256" key="11">
    <source>
        <dbReference type="ARBA" id="ARBA00023180"/>
    </source>
</evidence>
<keyword evidence="6" id="KW-0677">Repeat</keyword>
<evidence type="ECO:0000256" key="10">
    <source>
        <dbReference type="ARBA" id="ARBA00023157"/>
    </source>
</evidence>
<comment type="caution">
    <text evidence="12">Lacks conserved residue(s) required for the propagation of feature annotation.</text>
</comment>
<dbReference type="PRINTS" id="PR00010">
    <property type="entry name" value="EGFBLOOD"/>
</dbReference>
<dbReference type="InterPro" id="IPR049883">
    <property type="entry name" value="NOTCH1_EGF-like"/>
</dbReference>
<dbReference type="eggNOG" id="KOG1217">
    <property type="taxonomic scope" value="Eukaryota"/>
</dbReference>
<evidence type="ECO:0000259" key="14">
    <source>
        <dbReference type="PROSITE" id="PS50026"/>
    </source>
</evidence>
<dbReference type="STRING" id="7176.B0WQD6"/>
<feature type="compositionally biased region" description="Gly residues" evidence="13">
    <location>
        <begin position="113"/>
        <end position="125"/>
    </location>
</feature>
<dbReference type="PROSITE" id="PS00022">
    <property type="entry name" value="EGF_1"/>
    <property type="match status" value="6"/>
</dbReference>
<dbReference type="PANTHER" id="PTHR12916">
    <property type="entry name" value="CYTOCHROME C OXIDASE POLYPEPTIDE VIC-2"/>
    <property type="match status" value="1"/>
</dbReference>
<dbReference type="SMART" id="SM00179">
    <property type="entry name" value="EGF_CA"/>
    <property type="match status" value="6"/>
</dbReference>
<dbReference type="InterPro" id="IPR001881">
    <property type="entry name" value="EGF-like_Ca-bd_dom"/>
</dbReference>
<dbReference type="EnsemblMetazoa" id="CPIJ009614-RA">
    <property type="protein sequence ID" value="CPIJ009614-PA"/>
    <property type="gene ID" value="CPIJ009614"/>
</dbReference>
<organism>
    <name type="scientific">Culex quinquefasciatus</name>
    <name type="common">Southern house mosquito</name>
    <name type="synonym">Culex pungens</name>
    <dbReference type="NCBI Taxonomy" id="7176"/>
    <lineage>
        <taxon>Eukaryota</taxon>
        <taxon>Metazoa</taxon>
        <taxon>Ecdysozoa</taxon>
        <taxon>Arthropoda</taxon>
        <taxon>Hexapoda</taxon>
        <taxon>Insecta</taxon>
        <taxon>Pterygota</taxon>
        <taxon>Neoptera</taxon>
        <taxon>Endopterygota</taxon>
        <taxon>Diptera</taxon>
        <taxon>Nematocera</taxon>
        <taxon>Culicoidea</taxon>
        <taxon>Culicidae</taxon>
        <taxon>Culicinae</taxon>
        <taxon>Culicini</taxon>
        <taxon>Culex</taxon>
        <taxon>Culex</taxon>
    </lineage>
</organism>
<feature type="disulfide bond" evidence="12">
    <location>
        <begin position="232"/>
        <end position="241"/>
    </location>
</feature>
<dbReference type="FunFam" id="2.10.25.10:FF:000391">
    <property type="entry name" value="Weary, isoform C"/>
    <property type="match status" value="1"/>
</dbReference>
<dbReference type="FunFam" id="2.10.25.10:FF:000776">
    <property type="entry name" value="Delta-like protein"/>
    <property type="match status" value="1"/>
</dbReference>
<dbReference type="GO" id="GO:0005509">
    <property type="term" value="F:calcium ion binding"/>
    <property type="evidence" value="ECO:0007669"/>
    <property type="project" value="InterPro"/>
</dbReference>
<keyword evidence="11" id="KW-0325">Glycoprotein</keyword>
<dbReference type="Proteomes" id="UP000002320">
    <property type="component" value="Unassembled WGS sequence"/>
</dbReference>
<dbReference type="PROSITE" id="PS50026">
    <property type="entry name" value="EGF_3"/>
    <property type="match status" value="6"/>
</dbReference>
<evidence type="ECO:0000256" key="3">
    <source>
        <dbReference type="ARBA" id="ARBA00022536"/>
    </source>
</evidence>
<dbReference type="VEuPathDB" id="VectorBase:CPIJ009614"/>
<gene>
    <name evidence="16" type="primary">6041695</name>
    <name evidence="15" type="ORF">CpipJ_CPIJ009614</name>
</gene>
<keyword evidence="8" id="KW-1133">Transmembrane helix</keyword>
<reference evidence="15" key="1">
    <citation type="submission" date="2007-03" db="EMBL/GenBank/DDBJ databases">
        <title>Annotation of Culex pipiens quinquefasciatus.</title>
        <authorList>
            <consortium name="The Broad Institute Genome Sequencing Platform"/>
            <person name="Atkinson P.W."/>
            <person name="Hemingway J."/>
            <person name="Christensen B.M."/>
            <person name="Higgs S."/>
            <person name="Kodira C."/>
            <person name="Hannick L."/>
            <person name="Megy K."/>
            <person name="O'Leary S."/>
            <person name="Pearson M."/>
            <person name="Haas B.J."/>
            <person name="Mauceli E."/>
            <person name="Wortman J.R."/>
            <person name="Lee N.H."/>
            <person name="Guigo R."/>
            <person name="Stanke M."/>
            <person name="Alvarado L."/>
            <person name="Amedeo P."/>
            <person name="Antoine C.H."/>
            <person name="Arensburger P."/>
            <person name="Bidwell S.L."/>
            <person name="Crawford M."/>
            <person name="Camaro F."/>
            <person name="Devon K."/>
            <person name="Engels R."/>
            <person name="Hammond M."/>
            <person name="Howarth C."/>
            <person name="Koehrsen M."/>
            <person name="Lawson D."/>
            <person name="Montgomery P."/>
            <person name="Nene V."/>
            <person name="Nusbaum C."/>
            <person name="Puiu D."/>
            <person name="Romero-Severson J."/>
            <person name="Severson D.W."/>
            <person name="Shumway M."/>
            <person name="Sisk P."/>
            <person name="Stolte C."/>
            <person name="Zeng Q."/>
            <person name="Eisenstadt E."/>
            <person name="Fraser-Liggett C."/>
            <person name="Strausberg R."/>
            <person name="Galagan J."/>
            <person name="Birren B."/>
            <person name="Collins F.H."/>
        </authorList>
    </citation>
    <scope>NUCLEOTIDE SEQUENCE [LARGE SCALE GENOMIC DNA]</scope>
    <source>
        <strain evidence="15">JHB</strain>
    </source>
</reference>
<dbReference type="Pfam" id="PF07645">
    <property type="entry name" value="EGF_CA"/>
    <property type="match status" value="1"/>
</dbReference>
<protein>
    <submittedName>
        <fullName evidence="15 16">Serrate protein</fullName>
    </submittedName>
</protein>
<keyword evidence="9" id="KW-0472">Membrane</keyword>
<name>B0WQD6_CULQU</name>
<feature type="compositionally biased region" description="Gly residues" evidence="13">
    <location>
        <begin position="76"/>
        <end position="85"/>
    </location>
</feature>
<keyword evidence="17" id="KW-1185">Reference proteome</keyword>
<evidence type="ECO:0000256" key="8">
    <source>
        <dbReference type="ARBA" id="ARBA00022989"/>
    </source>
</evidence>
<dbReference type="FunFam" id="2.10.25.10:FF:000123">
    <property type="entry name" value="Crumbs homolog 1 (Drosophila)"/>
    <property type="match status" value="1"/>
</dbReference>
<feature type="domain" description="EGF-like" evidence="14">
    <location>
        <begin position="244"/>
        <end position="279"/>
    </location>
</feature>
<dbReference type="VEuPathDB" id="VectorBase:CQUJHB007924"/>
<keyword evidence="3 12" id="KW-0245">EGF-like domain</keyword>
<feature type="domain" description="EGF-like" evidence="14">
    <location>
        <begin position="281"/>
        <end position="317"/>
    </location>
</feature>
<dbReference type="AlphaFoldDB" id="B0WQD6"/>
<feature type="disulfide bond" evidence="12">
    <location>
        <begin position="473"/>
        <end position="483"/>
    </location>
</feature>
<comment type="subcellular location">
    <subcellularLocation>
        <location evidence="1">Cell membrane</location>
        <topology evidence="1">Single-pass type I membrane protein</topology>
    </subcellularLocation>
</comment>
<evidence type="ECO:0000256" key="2">
    <source>
        <dbReference type="ARBA" id="ARBA00022475"/>
    </source>
</evidence>
<evidence type="ECO:0000256" key="4">
    <source>
        <dbReference type="ARBA" id="ARBA00022692"/>
    </source>
</evidence>
<dbReference type="VEuPathDB" id="VectorBase:CQUJHB003955"/>
<feature type="disulfide bond" evidence="12">
    <location>
        <begin position="269"/>
        <end position="278"/>
    </location>
</feature>
<feature type="domain" description="EGF-like" evidence="14">
    <location>
        <begin position="12"/>
        <end position="50"/>
    </location>
</feature>
<evidence type="ECO:0000313" key="16">
    <source>
        <dbReference type="EnsemblMetazoa" id="CPIJ009614-PA"/>
    </source>
</evidence>
<evidence type="ECO:0000256" key="5">
    <source>
        <dbReference type="ARBA" id="ARBA00022729"/>
    </source>
</evidence>
<feature type="disulfide bond" evidence="12">
    <location>
        <begin position="248"/>
        <end position="258"/>
    </location>
</feature>
<dbReference type="Gene3D" id="2.10.25.10">
    <property type="entry name" value="Laminin"/>
    <property type="match status" value="7"/>
</dbReference>
<dbReference type="PROSITE" id="PS01186">
    <property type="entry name" value="EGF_2"/>
    <property type="match status" value="4"/>
</dbReference>
<keyword evidence="2" id="KW-1003">Cell membrane</keyword>
<evidence type="ECO:0000256" key="13">
    <source>
        <dbReference type="SAM" id="MobiDB-lite"/>
    </source>
</evidence>
<keyword evidence="7" id="KW-0106">Calcium</keyword>
<evidence type="ECO:0000256" key="1">
    <source>
        <dbReference type="ARBA" id="ARBA00004251"/>
    </source>
</evidence>
<sequence length="561" mass="59921">MVQHQLSSNLRDLNYCGTHEPCMHGGTCENTAPDQYRCTCAEGLSGTRCEIVEHPCAPQPCRNGGTCTLTQAGAGRSSGRGGAGVGDSSESSTTPIIVRGMRGMSSMGKPFGRSGGAGGGAGGGDNSREVTPKHLLSPPQPIKDFICTCAPGWTGPTCEINIDECAEGPCQNGGTCIDMVGRFRCECPPQWTGETCQIDVDECESNAASGGLGPCINAESCRNLPGSFQCACQEGWGGPTCAQNLDDCVGRCKNGATCIDLVNDYHCSCAGGYTGRDCSTDINECANFPCRNGGECVDLIGNFKCICPLGFSGTLCEQALQSELVALFHEREQAKIRKDCVVTRVNNPLGPDDPHRRNVKPNRPHNNNNNSNTSNRTLSNYAGDKSGALSRNVEIVGGVAVATSKEKMSLRDPQKPLALSPEQYAPVKRRCVKRLRRFVTFETDTKLCSKDAAAGWPFLHDNNRDNCEAKDHCTSSPCIEGRCLNTPGGYYCHCPPGRAGRHCEFLRTPCDSPPCANGPIVFAVVDGEGVLSIIGPISKTKTQLELAPREIQQRECHVRRG</sequence>
<feature type="region of interest" description="Disordered" evidence="13">
    <location>
        <begin position="102"/>
        <end position="132"/>
    </location>
</feature>
<dbReference type="CDD" id="cd00054">
    <property type="entry name" value="EGF_CA"/>
    <property type="match status" value="6"/>
</dbReference>
<dbReference type="KEGG" id="cqu:CpipJ_CPIJ009614"/>
<feature type="domain" description="EGF-like" evidence="14">
    <location>
        <begin position="161"/>
        <end position="197"/>
    </location>
</feature>
<feature type="disulfide bond" evidence="12">
    <location>
        <begin position="307"/>
        <end position="316"/>
    </location>
</feature>
<evidence type="ECO:0000256" key="6">
    <source>
        <dbReference type="ARBA" id="ARBA00022737"/>
    </source>
</evidence>
<evidence type="ECO:0000256" key="12">
    <source>
        <dbReference type="PROSITE-ProRule" id="PRU00076"/>
    </source>
</evidence>
<dbReference type="GO" id="GO:0005112">
    <property type="term" value="F:Notch binding"/>
    <property type="evidence" value="ECO:0007669"/>
    <property type="project" value="TreeGrafter"/>
</dbReference>
<dbReference type="GO" id="GO:0005886">
    <property type="term" value="C:plasma membrane"/>
    <property type="evidence" value="ECO:0007669"/>
    <property type="project" value="UniProtKB-SubCell"/>
</dbReference>
<evidence type="ECO:0000256" key="9">
    <source>
        <dbReference type="ARBA" id="ARBA00023136"/>
    </source>
</evidence>
<feature type="region of interest" description="Disordered" evidence="13">
    <location>
        <begin position="75"/>
        <end position="94"/>
    </location>
</feature>
<dbReference type="InterPro" id="IPR009030">
    <property type="entry name" value="Growth_fac_rcpt_cys_sf"/>
</dbReference>
<keyword evidence="5" id="KW-0732">Signal</keyword>
<dbReference type="PANTHER" id="PTHR12916:SF13">
    <property type="entry name" value="SUSHI, VON WILLEBRAND FACTOR TYPE A, EGF AND PENTRAXIN DOMAIN-CONTAINING PROTEIN 1-LIKE"/>
    <property type="match status" value="1"/>
</dbReference>
<dbReference type="Pfam" id="PF12661">
    <property type="entry name" value="hEGF"/>
    <property type="match status" value="1"/>
</dbReference>
<dbReference type="OrthoDB" id="283575at2759"/>
<dbReference type="FunFam" id="2.10.25.10:FF:000693">
    <property type="entry name" value="Delta-like protein"/>
    <property type="match status" value="1"/>
</dbReference>
<dbReference type="PROSITE" id="PS01187">
    <property type="entry name" value="EGF_CA"/>
    <property type="match status" value="3"/>
</dbReference>
<dbReference type="InterPro" id="IPR018097">
    <property type="entry name" value="EGF_Ca-bd_CS"/>
</dbReference>
<keyword evidence="4" id="KW-0812">Transmembrane</keyword>
<dbReference type="PROSITE" id="PS00010">
    <property type="entry name" value="ASX_HYDROXYL"/>
    <property type="match status" value="5"/>
</dbReference>
<dbReference type="EMBL" id="DS232039">
    <property type="protein sequence ID" value="EDS32807.1"/>
    <property type="molecule type" value="Genomic_DNA"/>
</dbReference>
<feature type="domain" description="EGF-like" evidence="14">
    <location>
        <begin position="469"/>
        <end position="504"/>
    </location>
</feature>
<dbReference type="InterPro" id="IPR013032">
    <property type="entry name" value="EGF-like_CS"/>
</dbReference>
<dbReference type="InterPro" id="IPR000152">
    <property type="entry name" value="EGF-type_Asp/Asn_hydroxyl_site"/>
</dbReference>
<evidence type="ECO:0000313" key="15">
    <source>
        <dbReference type="EMBL" id="EDS32807.1"/>
    </source>
</evidence>
<dbReference type="SMART" id="SM00181">
    <property type="entry name" value="EGF"/>
    <property type="match status" value="7"/>
</dbReference>
<evidence type="ECO:0000313" key="17">
    <source>
        <dbReference type="Proteomes" id="UP000002320"/>
    </source>
</evidence>
<feature type="domain" description="EGF-like" evidence="14">
    <location>
        <begin position="199"/>
        <end position="242"/>
    </location>
</feature>
<feature type="region of interest" description="Disordered" evidence="13">
    <location>
        <begin position="347"/>
        <end position="383"/>
    </location>
</feature>
<dbReference type="InParanoid" id="B0WQD6"/>
<accession>B0WQD6</accession>
<dbReference type="FunFam" id="2.10.25.10:FF:000294">
    <property type="entry name" value="Delta-like protein"/>
    <property type="match status" value="1"/>
</dbReference>
<feature type="disulfide bond" evidence="12">
    <location>
        <begin position="494"/>
        <end position="503"/>
    </location>
</feature>
<evidence type="ECO:0000256" key="7">
    <source>
        <dbReference type="ARBA" id="ARBA00022837"/>
    </source>
</evidence>
<feature type="compositionally biased region" description="Low complexity" evidence="13">
    <location>
        <begin position="364"/>
        <end position="380"/>
    </location>
</feature>
<dbReference type="GO" id="GO:0007219">
    <property type="term" value="P:Notch signaling pathway"/>
    <property type="evidence" value="ECO:0007669"/>
    <property type="project" value="TreeGrafter"/>
</dbReference>
<dbReference type="OMA" id="DECESNA"/>
<dbReference type="InterPro" id="IPR000742">
    <property type="entry name" value="EGF"/>
</dbReference>